<comment type="similarity">
    <text evidence="7">Belongs to the transglycosylase MltG family.</text>
</comment>
<evidence type="ECO:0000313" key="8">
    <source>
        <dbReference type="EMBL" id="RJK96779.1"/>
    </source>
</evidence>
<keyword evidence="1 7" id="KW-1003">Cell membrane</keyword>
<organism evidence="8 9">
    <name type="scientific">Vallicoccus soli</name>
    <dbReference type="NCBI Taxonomy" id="2339232"/>
    <lineage>
        <taxon>Bacteria</taxon>
        <taxon>Bacillati</taxon>
        <taxon>Actinomycetota</taxon>
        <taxon>Actinomycetes</taxon>
        <taxon>Motilibacterales</taxon>
        <taxon>Vallicoccaceae</taxon>
        <taxon>Vallicoccus</taxon>
    </lineage>
</organism>
<name>A0A3A3Z273_9ACTN</name>
<dbReference type="Gene3D" id="3.30.160.60">
    <property type="entry name" value="Classic Zinc Finger"/>
    <property type="match status" value="1"/>
</dbReference>
<gene>
    <name evidence="7 8" type="primary">mltG</name>
    <name evidence="8" type="ORF">D5H78_05770</name>
</gene>
<keyword evidence="5 7" id="KW-0456">Lyase</keyword>
<evidence type="ECO:0000313" key="9">
    <source>
        <dbReference type="Proteomes" id="UP000265614"/>
    </source>
</evidence>
<dbReference type="GO" id="GO:0009252">
    <property type="term" value="P:peptidoglycan biosynthetic process"/>
    <property type="evidence" value="ECO:0007669"/>
    <property type="project" value="UniProtKB-UniRule"/>
</dbReference>
<dbReference type="EMBL" id="QZEZ01000002">
    <property type="protein sequence ID" value="RJK96779.1"/>
    <property type="molecule type" value="Genomic_DNA"/>
</dbReference>
<evidence type="ECO:0000256" key="5">
    <source>
        <dbReference type="ARBA" id="ARBA00023239"/>
    </source>
</evidence>
<feature type="site" description="Important for catalytic activity" evidence="7">
    <location>
        <position position="242"/>
    </location>
</feature>
<comment type="subcellular location">
    <subcellularLocation>
        <location evidence="7">Cell membrane</location>
        <topology evidence="7">Single-pass membrane protein</topology>
    </subcellularLocation>
</comment>
<comment type="function">
    <text evidence="7">Functions as a peptidoglycan terminase that cleaves nascent peptidoglycan strands endolytically to terminate their elongation.</text>
</comment>
<dbReference type="EC" id="4.2.2.29" evidence="7"/>
<comment type="catalytic activity">
    <reaction evidence="7">
        <text>a peptidoglycan chain = a peptidoglycan chain with N-acetyl-1,6-anhydromuramyl-[peptide] at the reducing end + a peptidoglycan chain with N-acetylglucosamine at the non-reducing end.</text>
        <dbReference type="EC" id="4.2.2.29"/>
    </reaction>
</comment>
<keyword evidence="2 7" id="KW-0812">Transmembrane</keyword>
<dbReference type="NCBIfam" id="TIGR00247">
    <property type="entry name" value="endolytic transglycosylase MltG"/>
    <property type="match status" value="1"/>
</dbReference>
<dbReference type="CDD" id="cd08010">
    <property type="entry name" value="MltG_like"/>
    <property type="match status" value="1"/>
</dbReference>
<evidence type="ECO:0000256" key="2">
    <source>
        <dbReference type="ARBA" id="ARBA00022692"/>
    </source>
</evidence>
<proteinExistence type="inferred from homology"/>
<evidence type="ECO:0000256" key="7">
    <source>
        <dbReference type="HAMAP-Rule" id="MF_02065"/>
    </source>
</evidence>
<dbReference type="GO" id="GO:0005886">
    <property type="term" value="C:plasma membrane"/>
    <property type="evidence" value="ECO:0007669"/>
    <property type="project" value="UniProtKB-SubCell"/>
</dbReference>
<dbReference type="Proteomes" id="UP000265614">
    <property type="component" value="Unassembled WGS sequence"/>
</dbReference>
<keyword evidence="3 7" id="KW-1133">Transmembrane helix</keyword>
<comment type="caution">
    <text evidence="8">The sequence shown here is derived from an EMBL/GenBank/DDBJ whole genome shotgun (WGS) entry which is preliminary data.</text>
</comment>
<feature type="transmembrane region" description="Helical" evidence="7">
    <location>
        <begin position="24"/>
        <end position="47"/>
    </location>
</feature>
<dbReference type="OrthoDB" id="9814591at2"/>
<dbReference type="AlphaFoldDB" id="A0A3A3Z273"/>
<protein>
    <recommendedName>
        <fullName evidence="7">Endolytic murein transglycosylase</fullName>
        <ecNumber evidence="7">4.2.2.29</ecNumber>
    </recommendedName>
    <alternativeName>
        <fullName evidence="7">Peptidoglycan lytic transglycosylase</fullName>
    </alternativeName>
    <alternativeName>
        <fullName evidence="7">Peptidoglycan polymerization terminase</fullName>
    </alternativeName>
</protein>
<accession>A0A3A3Z273</accession>
<evidence type="ECO:0000256" key="4">
    <source>
        <dbReference type="ARBA" id="ARBA00023136"/>
    </source>
</evidence>
<dbReference type="PANTHER" id="PTHR30518:SF2">
    <property type="entry name" value="ENDOLYTIC MUREIN TRANSGLYCOSYLASE"/>
    <property type="match status" value="1"/>
</dbReference>
<sequence>MSQLGLDMDTEERHRRRERHGRRATLVALLLVLALLAAIVVGGWTLWQRLTEGPEDFAGTGTDPVQVQVEPGDSASAIGRTLEEAGVVASLGAFRDAAEADPRSSGLQPGSYALRKGMSAAAALDLMLDPSARVQDEVTVPEGLRVGETLRVLSEGTGIPVADFRAALERPEALGLPAWAGGRAEGLLFPATYTVDAGATAAEVLAQMVRRFGQAAEETGIAGSGGAKARNLLTVASIVQAEAPPQYMRKVARVVYNRLAAGRPLQLDTTVDYANGKRGVTTTPQDRANPSPYNTYANAGLPPGPIASPGTEAMRAAVDPEPGPWLFFVAVDPDTGETRFAVTEQEHAANVELFRQWLARRGDG</sequence>
<dbReference type="GO" id="GO:0071555">
    <property type="term" value="P:cell wall organization"/>
    <property type="evidence" value="ECO:0007669"/>
    <property type="project" value="UniProtKB-KW"/>
</dbReference>
<keyword evidence="6 7" id="KW-0961">Cell wall biogenesis/degradation</keyword>
<evidence type="ECO:0000256" key="1">
    <source>
        <dbReference type="ARBA" id="ARBA00022475"/>
    </source>
</evidence>
<dbReference type="RefSeq" id="WP_119949495.1">
    <property type="nucleotide sequence ID" value="NZ_QZEZ01000002.1"/>
</dbReference>
<dbReference type="HAMAP" id="MF_02065">
    <property type="entry name" value="MltG"/>
    <property type="match status" value="1"/>
</dbReference>
<evidence type="ECO:0000256" key="6">
    <source>
        <dbReference type="ARBA" id="ARBA00023316"/>
    </source>
</evidence>
<dbReference type="PANTHER" id="PTHR30518">
    <property type="entry name" value="ENDOLYTIC MUREIN TRANSGLYCOSYLASE"/>
    <property type="match status" value="1"/>
</dbReference>
<reference evidence="8 9" key="1">
    <citation type="submission" date="2018-09" db="EMBL/GenBank/DDBJ databases">
        <title>YIM 75000 draft genome.</title>
        <authorList>
            <person name="Tang S."/>
            <person name="Feng Y."/>
        </authorList>
    </citation>
    <scope>NUCLEOTIDE SEQUENCE [LARGE SCALE GENOMIC DNA]</scope>
    <source>
        <strain evidence="8 9">YIM 75000</strain>
    </source>
</reference>
<dbReference type="InterPro" id="IPR003770">
    <property type="entry name" value="MLTG-like"/>
</dbReference>
<dbReference type="Pfam" id="PF02618">
    <property type="entry name" value="YceG"/>
    <property type="match status" value="1"/>
</dbReference>
<dbReference type="GO" id="GO:0008932">
    <property type="term" value="F:lytic endotransglycosylase activity"/>
    <property type="evidence" value="ECO:0007669"/>
    <property type="project" value="UniProtKB-UniRule"/>
</dbReference>
<evidence type="ECO:0000256" key="3">
    <source>
        <dbReference type="ARBA" id="ARBA00022989"/>
    </source>
</evidence>
<keyword evidence="9" id="KW-1185">Reference proteome</keyword>
<dbReference type="Gene3D" id="3.30.1490.480">
    <property type="entry name" value="Endolytic murein transglycosylase"/>
    <property type="match status" value="1"/>
</dbReference>
<keyword evidence="4 7" id="KW-0472">Membrane</keyword>